<gene>
    <name evidence="1" type="ORF">CP970_19825</name>
</gene>
<name>A0A5J6GAQ6_STRKN</name>
<proteinExistence type="predicted"/>
<evidence type="ECO:0000313" key="1">
    <source>
        <dbReference type="EMBL" id="QEU92860.1"/>
    </source>
</evidence>
<reference evidence="1 2" key="1">
    <citation type="submission" date="2017-09" db="EMBL/GenBank/DDBJ databases">
        <authorList>
            <person name="Lee N."/>
            <person name="Cho B.-K."/>
        </authorList>
    </citation>
    <scope>NUCLEOTIDE SEQUENCE [LARGE SCALE GENOMIC DNA]</scope>
    <source>
        <strain evidence="1 2">ATCC 12853</strain>
    </source>
</reference>
<keyword evidence="2" id="KW-1185">Reference proteome</keyword>
<dbReference type="OrthoDB" id="3935634at2"/>
<accession>A0A5J6GAQ6</accession>
<organism evidence="1 2">
    <name type="scientific">Streptomyces kanamyceticus</name>
    <dbReference type="NCBI Taxonomy" id="1967"/>
    <lineage>
        <taxon>Bacteria</taxon>
        <taxon>Bacillati</taxon>
        <taxon>Actinomycetota</taxon>
        <taxon>Actinomycetes</taxon>
        <taxon>Kitasatosporales</taxon>
        <taxon>Streptomycetaceae</taxon>
        <taxon>Streptomyces</taxon>
    </lineage>
</organism>
<protein>
    <submittedName>
        <fullName evidence="1">Uncharacterized protein</fullName>
    </submittedName>
</protein>
<dbReference type="AlphaFoldDB" id="A0A5J6GAQ6"/>
<dbReference type="EMBL" id="CP023699">
    <property type="protein sequence ID" value="QEU92860.1"/>
    <property type="molecule type" value="Genomic_DNA"/>
</dbReference>
<evidence type="ECO:0000313" key="2">
    <source>
        <dbReference type="Proteomes" id="UP000325529"/>
    </source>
</evidence>
<dbReference type="RefSeq" id="WP_055548633.1">
    <property type="nucleotide sequence ID" value="NZ_CP023699.1"/>
</dbReference>
<sequence length="447" mass="49014">MSVSRTYLLDPLYETETLKLPPSRTDLAVIGAGVALSAVHGVAVPGILGTLTCIVPAAVAGALALVKTGGSTVVERAGRRGGHALRKRALARAVRRYEAKQDLGEPEVEQALPHHTVFTRINDLVWHERDGYAFPQGGGRLLAAFEWVTDGAALKDGAHRDRAHDALAAFLEWVAATGHGSCVRIVHAVSPYAGERDVRAEQGGDLADSYRELMSMVNAACDVHATVIMLSVPAHGADVEEETAWARAAFEQAQVCGIETGRMWDRPTWDIALAPIRGGDLYEIHEGLFRSGDFVTATATVTDFRRGERAPDFWRPMITTLPRVTRTTVVEYLPLDRRRAEKRLETGEMLRTATARDEQDVRREKTSTRTGRRAAELHEQDISDGAAYVKVAAQIMIQARDEADLKEFRRDVEQNAVSVGAHLAWMDKEHERGWHAALPIPGGEITC</sequence>
<dbReference type="Proteomes" id="UP000325529">
    <property type="component" value="Chromosome"/>
</dbReference>
<dbReference type="KEGG" id="ska:CP970_19825"/>